<dbReference type="OrthoDB" id="9775382at2"/>
<dbReference type="AlphaFoldDB" id="A0A521F518"/>
<dbReference type="RefSeq" id="WP_142529864.1">
    <property type="nucleotide sequence ID" value="NZ_CBCSJO010000010.1"/>
</dbReference>
<dbReference type="InterPro" id="IPR046495">
    <property type="entry name" value="DUF6588"/>
</dbReference>
<evidence type="ECO:0000313" key="2">
    <source>
        <dbReference type="Proteomes" id="UP000320300"/>
    </source>
</evidence>
<evidence type="ECO:0000313" key="1">
    <source>
        <dbReference type="EMBL" id="SMO91244.1"/>
    </source>
</evidence>
<sequence>MNSGWTNTAKTLGFLHFDIRVTGTAVVVPSYARAFDVTKIGLSDHLQPANPAEVMSPTFSGNTDHNGPLMNLFDDYGNKITSFDLPPGVLKGYVPSPQLQVTLGLVLNTDVTVRWAPKIVLNNDFGSISLTGFGIKHNIMDDFAGGKDDHKPFDLAFAVSYNRVRYQKKLNLQPLEGSVPKDPEQVKDFSHQAVYGNFDNYLVQMILSKQLSFFTPYIALGYNTSKTEFGIEGNFPIPTGISGDRLSYTTYTDPVKIDFTHVKGWRADMGFQLKFPVLTIFASYGIADRYGMVNAGVGIGI</sequence>
<reference evidence="1 2" key="1">
    <citation type="submission" date="2017-05" db="EMBL/GenBank/DDBJ databases">
        <authorList>
            <person name="Varghese N."/>
            <person name="Submissions S."/>
        </authorList>
    </citation>
    <scope>NUCLEOTIDE SEQUENCE [LARGE SCALE GENOMIC DNA]</scope>
    <source>
        <strain evidence="1 2">DSM 19036</strain>
    </source>
</reference>
<organism evidence="1 2">
    <name type="scientific">Pedobacter westerhofensis</name>
    <dbReference type="NCBI Taxonomy" id="425512"/>
    <lineage>
        <taxon>Bacteria</taxon>
        <taxon>Pseudomonadati</taxon>
        <taxon>Bacteroidota</taxon>
        <taxon>Sphingobacteriia</taxon>
        <taxon>Sphingobacteriales</taxon>
        <taxon>Sphingobacteriaceae</taxon>
        <taxon>Pedobacter</taxon>
    </lineage>
</organism>
<dbReference type="Pfam" id="PF20230">
    <property type="entry name" value="DUF6588"/>
    <property type="match status" value="1"/>
</dbReference>
<evidence type="ECO:0008006" key="3">
    <source>
        <dbReference type="Google" id="ProtNLM"/>
    </source>
</evidence>
<dbReference type="Proteomes" id="UP000320300">
    <property type="component" value="Unassembled WGS sequence"/>
</dbReference>
<accession>A0A521F518</accession>
<protein>
    <recommendedName>
        <fullName evidence="3">MetA-pathway of phenol degradation</fullName>
    </recommendedName>
</protein>
<name>A0A521F518_9SPHI</name>
<keyword evidence="2" id="KW-1185">Reference proteome</keyword>
<proteinExistence type="predicted"/>
<dbReference type="EMBL" id="FXTN01000010">
    <property type="protein sequence ID" value="SMO91244.1"/>
    <property type="molecule type" value="Genomic_DNA"/>
</dbReference>
<gene>
    <name evidence="1" type="ORF">SAMN06265348_110151</name>
</gene>